<gene>
    <name evidence="1" type="ORF">PSON_ATCC_30995.1.T1170113</name>
</gene>
<proteinExistence type="predicted"/>
<comment type="caution">
    <text evidence="1">The sequence shown here is derived from an EMBL/GenBank/DDBJ whole genome shotgun (WGS) entry which is preliminary data.</text>
</comment>
<keyword evidence="2" id="KW-1185">Reference proteome</keyword>
<protein>
    <submittedName>
        <fullName evidence="1">Uncharacterized protein</fullName>
    </submittedName>
</protein>
<dbReference type="OrthoDB" id="296610at2759"/>
<dbReference type="Proteomes" id="UP000692954">
    <property type="component" value="Unassembled WGS sequence"/>
</dbReference>
<sequence length="161" mass="18720">MQHSNLLDFSFSVQNQKEADIEKQMYCLRINSSANISSDEENDLDKKIKQLYSKTKQALQSFDQQQIKKKVKGLKNQSNFSSQLVCSKSLPQVQLFFVNKMFCRDHKIKGLTAIQSCYKKESLEKCDNGQQQQKSKTKQKLQYNSSFSIPNRKICYSQINN</sequence>
<evidence type="ECO:0000313" key="2">
    <source>
        <dbReference type="Proteomes" id="UP000692954"/>
    </source>
</evidence>
<organism evidence="1 2">
    <name type="scientific">Paramecium sonneborni</name>
    <dbReference type="NCBI Taxonomy" id="65129"/>
    <lineage>
        <taxon>Eukaryota</taxon>
        <taxon>Sar</taxon>
        <taxon>Alveolata</taxon>
        <taxon>Ciliophora</taxon>
        <taxon>Intramacronucleata</taxon>
        <taxon>Oligohymenophorea</taxon>
        <taxon>Peniculida</taxon>
        <taxon>Parameciidae</taxon>
        <taxon>Paramecium</taxon>
    </lineage>
</organism>
<name>A0A8S1QRT1_9CILI</name>
<evidence type="ECO:0000313" key="1">
    <source>
        <dbReference type="EMBL" id="CAD8118459.1"/>
    </source>
</evidence>
<dbReference type="EMBL" id="CAJJDN010000117">
    <property type="protein sequence ID" value="CAD8118459.1"/>
    <property type="molecule type" value="Genomic_DNA"/>
</dbReference>
<reference evidence="1" key="1">
    <citation type="submission" date="2021-01" db="EMBL/GenBank/DDBJ databases">
        <authorList>
            <consortium name="Genoscope - CEA"/>
            <person name="William W."/>
        </authorList>
    </citation>
    <scope>NUCLEOTIDE SEQUENCE</scope>
</reference>
<accession>A0A8S1QRT1</accession>
<dbReference type="AlphaFoldDB" id="A0A8S1QRT1"/>